<evidence type="ECO:0000313" key="3">
    <source>
        <dbReference type="Proteomes" id="UP000295636"/>
    </source>
</evidence>
<evidence type="ECO:0000259" key="1">
    <source>
        <dbReference type="SMART" id="SM00850"/>
    </source>
</evidence>
<dbReference type="GO" id="GO:0003677">
    <property type="term" value="F:DNA binding"/>
    <property type="evidence" value="ECO:0007669"/>
    <property type="project" value="InterPro"/>
</dbReference>
<feature type="domain" description="HTH LytTR-type" evidence="1">
    <location>
        <begin position="19"/>
        <end position="115"/>
    </location>
</feature>
<keyword evidence="3" id="KW-1185">Reference proteome</keyword>
<evidence type="ECO:0000313" key="2">
    <source>
        <dbReference type="EMBL" id="TDF99426.1"/>
    </source>
</evidence>
<accession>A0A4R5KUM3</accession>
<proteinExistence type="predicted"/>
<protein>
    <submittedName>
        <fullName evidence="2">LytTR family transcriptional regulator</fullName>
    </submittedName>
</protein>
<dbReference type="EMBL" id="SMRT01000002">
    <property type="protein sequence ID" value="TDF99426.1"/>
    <property type="molecule type" value="Genomic_DNA"/>
</dbReference>
<gene>
    <name evidence="2" type="ORF">E1757_06125</name>
</gene>
<reference evidence="2 3" key="1">
    <citation type="submission" date="2019-03" db="EMBL/GenBank/DDBJ databases">
        <title>This is whole genome sequence of Paenibacillus sp MS74 strain.</title>
        <authorList>
            <person name="Trinh H.N."/>
        </authorList>
    </citation>
    <scope>NUCLEOTIDE SEQUENCE [LARGE SCALE GENOMIC DNA]</scope>
    <source>
        <strain evidence="2 3">MS74</strain>
    </source>
</reference>
<sequence length="123" mass="14246">MIILKLRVYNIPTISVSTNELVSINLNDIERFEKEGRYTIASIGDDRFKFHFFDLETIESLFLDEGLWLTDRSNVVNLHKVVQYDKKYGNLYFADSTRPASVAKINFKLVEQELTKIGLAKVI</sequence>
<dbReference type="SMART" id="SM00850">
    <property type="entry name" value="LytTR"/>
    <property type="match status" value="1"/>
</dbReference>
<name>A0A4R5KUM3_9BACL</name>
<dbReference type="InterPro" id="IPR007492">
    <property type="entry name" value="LytTR_DNA-bd_dom"/>
</dbReference>
<dbReference type="OrthoDB" id="2080915at2"/>
<dbReference type="Gene3D" id="2.40.50.1020">
    <property type="entry name" value="LytTr DNA-binding domain"/>
    <property type="match status" value="1"/>
</dbReference>
<dbReference type="AlphaFoldDB" id="A0A4R5KUM3"/>
<dbReference type="Proteomes" id="UP000295636">
    <property type="component" value="Unassembled WGS sequence"/>
</dbReference>
<comment type="caution">
    <text evidence="2">The sequence shown here is derived from an EMBL/GenBank/DDBJ whole genome shotgun (WGS) entry which is preliminary data.</text>
</comment>
<dbReference type="Pfam" id="PF04397">
    <property type="entry name" value="LytTR"/>
    <property type="match status" value="1"/>
</dbReference>
<organism evidence="2 3">
    <name type="scientific">Paenibacillus piri</name>
    <dbReference type="NCBI Taxonomy" id="2547395"/>
    <lineage>
        <taxon>Bacteria</taxon>
        <taxon>Bacillati</taxon>
        <taxon>Bacillota</taxon>
        <taxon>Bacilli</taxon>
        <taxon>Bacillales</taxon>
        <taxon>Paenibacillaceae</taxon>
        <taxon>Paenibacillus</taxon>
    </lineage>
</organism>